<proteinExistence type="inferred from homology"/>
<dbReference type="GO" id="GO:0022904">
    <property type="term" value="P:respiratory electron transport chain"/>
    <property type="evidence" value="ECO:0007669"/>
    <property type="project" value="InterPro"/>
</dbReference>
<evidence type="ECO:0000256" key="8">
    <source>
        <dbReference type="ARBA" id="ARBA00022982"/>
    </source>
</evidence>
<evidence type="ECO:0000256" key="5">
    <source>
        <dbReference type="ARBA" id="ARBA00022617"/>
    </source>
</evidence>
<accession>A0A0P0RAT5</accession>
<feature type="domain" description="Cytochrome b561 bacterial/Ni-hydrogenase" evidence="14">
    <location>
        <begin position="12"/>
        <end position="179"/>
    </location>
</feature>
<evidence type="ECO:0000256" key="6">
    <source>
        <dbReference type="ARBA" id="ARBA00022692"/>
    </source>
</evidence>
<feature type="transmembrane region" description="Helical" evidence="13">
    <location>
        <begin position="91"/>
        <end position="111"/>
    </location>
</feature>
<dbReference type="GO" id="GO:0005886">
    <property type="term" value="C:plasma membrane"/>
    <property type="evidence" value="ECO:0007669"/>
    <property type="project" value="UniProtKB-SubCell"/>
</dbReference>
<keyword evidence="8" id="KW-0249">Electron transport</keyword>
<keyword evidence="11 13" id="KW-0472">Membrane</keyword>
<organism evidence="15 16">
    <name type="scientific">Paraburkholderia caribensis MBA4</name>
    <dbReference type="NCBI Taxonomy" id="1323664"/>
    <lineage>
        <taxon>Bacteria</taxon>
        <taxon>Pseudomonadati</taxon>
        <taxon>Pseudomonadota</taxon>
        <taxon>Betaproteobacteria</taxon>
        <taxon>Burkholderiales</taxon>
        <taxon>Burkholderiaceae</taxon>
        <taxon>Paraburkholderia</taxon>
    </lineage>
</organism>
<reference evidence="15 16" key="1">
    <citation type="journal article" date="2014" name="Genome Announc.">
        <title>Draft Genome Sequence of the Haloacid-Degrading Burkholderia caribensis Strain MBA4.</title>
        <authorList>
            <person name="Pan Y."/>
            <person name="Kong K.F."/>
            <person name="Tsang J.S."/>
        </authorList>
    </citation>
    <scope>NUCLEOTIDE SEQUENCE [LARGE SCALE GENOMIC DNA]</scope>
    <source>
        <strain evidence="15 16">MBA4</strain>
    </source>
</reference>
<dbReference type="GO" id="GO:0046872">
    <property type="term" value="F:metal ion binding"/>
    <property type="evidence" value="ECO:0007669"/>
    <property type="project" value="UniProtKB-KW"/>
</dbReference>
<keyword evidence="6 13" id="KW-0812">Transmembrane</keyword>
<feature type="transmembrane region" description="Helical" evidence="13">
    <location>
        <begin position="18"/>
        <end position="37"/>
    </location>
</feature>
<dbReference type="GO" id="GO:0009055">
    <property type="term" value="F:electron transfer activity"/>
    <property type="evidence" value="ECO:0007669"/>
    <property type="project" value="InterPro"/>
</dbReference>
<evidence type="ECO:0000256" key="10">
    <source>
        <dbReference type="ARBA" id="ARBA00023004"/>
    </source>
</evidence>
<evidence type="ECO:0000256" key="2">
    <source>
        <dbReference type="ARBA" id="ARBA00004651"/>
    </source>
</evidence>
<dbReference type="InterPro" id="IPR011577">
    <property type="entry name" value="Cyt_b561_bac/Ni-Hgenase"/>
</dbReference>
<evidence type="ECO:0000256" key="11">
    <source>
        <dbReference type="ARBA" id="ARBA00023136"/>
    </source>
</evidence>
<name>A0A0P0RAT5_9BURK</name>
<comment type="cofactor">
    <cofactor evidence="1">
        <name>heme b</name>
        <dbReference type="ChEBI" id="CHEBI:60344"/>
    </cofactor>
</comment>
<evidence type="ECO:0000256" key="12">
    <source>
        <dbReference type="ARBA" id="ARBA00037975"/>
    </source>
</evidence>
<dbReference type="GO" id="GO:0020037">
    <property type="term" value="F:heme binding"/>
    <property type="evidence" value="ECO:0007669"/>
    <property type="project" value="TreeGrafter"/>
</dbReference>
<protein>
    <submittedName>
        <fullName evidence="15">Cytochrome B561</fullName>
    </submittedName>
</protein>
<dbReference type="EMBL" id="CP012746">
    <property type="protein sequence ID" value="ALL65315.1"/>
    <property type="molecule type" value="Genomic_DNA"/>
</dbReference>
<dbReference type="InterPro" id="IPR052168">
    <property type="entry name" value="Cytochrome_b561_oxidase"/>
</dbReference>
<keyword evidence="4" id="KW-1003">Cell membrane</keyword>
<evidence type="ECO:0000256" key="9">
    <source>
        <dbReference type="ARBA" id="ARBA00022989"/>
    </source>
</evidence>
<evidence type="ECO:0000256" key="4">
    <source>
        <dbReference type="ARBA" id="ARBA00022475"/>
    </source>
</evidence>
<keyword evidence="7" id="KW-0479">Metal-binding</keyword>
<sequence length="179" mass="19252">MNLNAFAQRPAYDGVARLLHWLVALLVAAQFVIGWTMPDVHRDTLPNGLIAWHLGVGAAIVAAVVCRIAWRATHVPQAAELSRALSVISSATHALLYVLLAAVPLAGWANASSRGWAVTLFGMVRYPDLTPSGSPTGHALGDVHSWLAWVLLALIVLHVGGALFHRIVLKDNVLQRMLP</sequence>
<evidence type="ECO:0000256" key="3">
    <source>
        <dbReference type="ARBA" id="ARBA00022448"/>
    </source>
</evidence>
<comment type="subcellular location">
    <subcellularLocation>
        <location evidence="2">Cell membrane</location>
        <topology evidence="2">Multi-pass membrane protein</topology>
    </subcellularLocation>
</comment>
<dbReference type="PANTHER" id="PTHR30529:SF1">
    <property type="entry name" value="CYTOCHROME B561 HOMOLOG 2"/>
    <property type="match status" value="1"/>
</dbReference>
<evidence type="ECO:0000256" key="7">
    <source>
        <dbReference type="ARBA" id="ARBA00022723"/>
    </source>
</evidence>
<dbReference type="SUPFAM" id="SSF81342">
    <property type="entry name" value="Transmembrane di-heme cytochromes"/>
    <property type="match status" value="1"/>
</dbReference>
<dbReference type="Gene3D" id="1.20.950.20">
    <property type="entry name" value="Transmembrane di-heme cytochromes, Chain C"/>
    <property type="match status" value="1"/>
</dbReference>
<comment type="similarity">
    <text evidence="12">Belongs to the cytochrome b561 family.</text>
</comment>
<dbReference type="PANTHER" id="PTHR30529">
    <property type="entry name" value="CYTOCHROME B561"/>
    <property type="match status" value="1"/>
</dbReference>
<keyword evidence="3" id="KW-0813">Transport</keyword>
<evidence type="ECO:0000313" key="16">
    <source>
        <dbReference type="Proteomes" id="UP000019146"/>
    </source>
</evidence>
<dbReference type="GeneID" id="69969384"/>
<feature type="transmembrane region" description="Helical" evidence="13">
    <location>
        <begin position="146"/>
        <end position="169"/>
    </location>
</feature>
<dbReference type="AlphaFoldDB" id="A0A0P0RAT5"/>
<dbReference type="InterPro" id="IPR016174">
    <property type="entry name" value="Di-haem_cyt_TM"/>
</dbReference>
<evidence type="ECO:0000259" key="14">
    <source>
        <dbReference type="Pfam" id="PF01292"/>
    </source>
</evidence>
<dbReference type="Proteomes" id="UP000019146">
    <property type="component" value="Chromosome 1"/>
</dbReference>
<evidence type="ECO:0000256" key="13">
    <source>
        <dbReference type="SAM" id="Phobius"/>
    </source>
</evidence>
<keyword evidence="9 13" id="KW-1133">Transmembrane helix</keyword>
<gene>
    <name evidence="15" type="ORF">K788_0004564</name>
</gene>
<evidence type="ECO:0000313" key="15">
    <source>
        <dbReference type="EMBL" id="ALL65315.1"/>
    </source>
</evidence>
<dbReference type="RefSeq" id="WP_036005507.1">
    <property type="nucleotide sequence ID" value="NZ_CP012746.1"/>
</dbReference>
<keyword evidence="10" id="KW-0408">Iron</keyword>
<dbReference type="KEGG" id="bcai:K788_0004564"/>
<evidence type="ECO:0000256" key="1">
    <source>
        <dbReference type="ARBA" id="ARBA00001970"/>
    </source>
</evidence>
<dbReference type="Pfam" id="PF01292">
    <property type="entry name" value="Ni_hydr_CYTB"/>
    <property type="match status" value="1"/>
</dbReference>
<keyword evidence="5" id="KW-0349">Heme</keyword>
<feature type="transmembrane region" description="Helical" evidence="13">
    <location>
        <begin position="49"/>
        <end position="70"/>
    </location>
</feature>